<evidence type="ECO:0000259" key="2">
    <source>
        <dbReference type="PROSITE" id="PS51186"/>
    </source>
</evidence>
<feature type="region of interest" description="Disordered" evidence="1">
    <location>
        <begin position="1"/>
        <end position="38"/>
    </location>
</feature>
<dbReference type="STRING" id="284577.SAMN05216571_101306"/>
<dbReference type="SUPFAM" id="SSF55729">
    <property type="entry name" value="Acyl-CoA N-acyltransferases (Nat)"/>
    <property type="match status" value="1"/>
</dbReference>
<name>A0A1G7NBI6_9GAMM</name>
<sequence length="208" mass="22976">MLATLKRWMGAAPTQPATKDAGETPQDDSSRQEAPALVPAGPDDIALLLDAAERAEREGLSPWVLRDEARLETLRRSLEFVVHRGLWLQREDGKVAHWQGRLLALRHGDGPVLGMVLVCRRDDEAAWQLRFFFIAPEWQGRGHGARLLMAARRELMGTPLQTRLPLVGAAPASLEAAGFRRMHMDAGGVVSFEAPAQWNDQRECTSGA</sequence>
<keyword evidence="3" id="KW-0808">Transferase</keyword>
<dbReference type="EMBL" id="FNCI01000001">
    <property type="protein sequence ID" value="SDF70660.1"/>
    <property type="molecule type" value="Genomic_DNA"/>
</dbReference>
<dbReference type="InterPro" id="IPR016181">
    <property type="entry name" value="Acyl_CoA_acyltransferase"/>
</dbReference>
<dbReference type="PROSITE" id="PS51186">
    <property type="entry name" value="GNAT"/>
    <property type="match status" value="1"/>
</dbReference>
<dbReference type="GO" id="GO:0016747">
    <property type="term" value="F:acyltransferase activity, transferring groups other than amino-acyl groups"/>
    <property type="evidence" value="ECO:0007669"/>
    <property type="project" value="InterPro"/>
</dbReference>
<reference evidence="3 4" key="1">
    <citation type="submission" date="2016-10" db="EMBL/GenBank/DDBJ databases">
        <authorList>
            <person name="de Groot N.N."/>
        </authorList>
    </citation>
    <scope>NUCLEOTIDE SEQUENCE [LARGE SCALE GENOMIC DNA]</scope>
    <source>
        <strain evidence="3 4">BH539</strain>
    </source>
</reference>
<dbReference type="CDD" id="cd04301">
    <property type="entry name" value="NAT_SF"/>
    <property type="match status" value="1"/>
</dbReference>
<protein>
    <submittedName>
        <fullName evidence="3">Acetyltransferase (GNAT) family protein</fullName>
    </submittedName>
</protein>
<dbReference type="Gene3D" id="3.40.630.30">
    <property type="match status" value="1"/>
</dbReference>
<feature type="domain" description="N-acetyltransferase" evidence="2">
    <location>
        <begin position="35"/>
        <end position="197"/>
    </location>
</feature>
<dbReference type="Pfam" id="PF13508">
    <property type="entry name" value="Acetyltransf_7"/>
    <property type="match status" value="1"/>
</dbReference>
<keyword evidence="4" id="KW-1185">Reference proteome</keyword>
<evidence type="ECO:0000313" key="3">
    <source>
        <dbReference type="EMBL" id="SDF70660.1"/>
    </source>
</evidence>
<dbReference type="RefSeq" id="WP_092522372.1">
    <property type="nucleotide sequence ID" value="NZ_FNCI01000001.1"/>
</dbReference>
<evidence type="ECO:0000256" key="1">
    <source>
        <dbReference type="SAM" id="MobiDB-lite"/>
    </source>
</evidence>
<accession>A0A1G7NBI6</accession>
<gene>
    <name evidence="3" type="ORF">SAMN05216571_101306</name>
</gene>
<dbReference type="Proteomes" id="UP000198641">
    <property type="component" value="Unassembled WGS sequence"/>
</dbReference>
<evidence type="ECO:0000313" key="4">
    <source>
        <dbReference type="Proteomes" id="UP000198641"/>
    </source>
</evidence>
<organism evidence="3 4">
    <name type="scientific">Onishia taeanensis</name>
    <dbReference type="NCBI Taxonomy" id="284577"/>
    <lineage>
        <taxon>Bacteria</taxon>
        <taxon>Pseudomonadati</taxon>
        <taxon>Pseudomonadota</taxon>
        <taxon>Gammaproteobacteria</taxon>
        <taxon>Oceanospirillales</taxon>
        <taxon>Halomonadaceae</taxon>
        <taxon>Onishia</taxon>
    </lineage>
</organism>
<dbReference type="AlphaFoldDB" id="A0A1G7NBI6"/>
<dbReference type="OrthoDB" id="6155025at2"/>
<dbReference type="InterPro" id="IPR000182">
    <property type="entry name" value="GNAT_dom"/>
</dbReference>
<proteinExistence type="predicted"/>